<dbReference type="STRING" id="227377.CBU_0098b"/>
<evidence type="ECO:0000313" key="2">
    <source>
        <dbReference type="Proteomes" id="UP000002671"/>
    </source>
</evidence>
<dbReference type="EMBL" id="AE016828">
    <property type="protein sequence ID" value="ACI15239.1"/>
    <property type="molecule type" value="Genomic_DNA"/>
</dbReference>
<reference evidence="1 2" key="2">
    <citation type="journal article" date="2009" name="Infect. Immun.">
        <title>Comparative genomics reveal extensive transposon-mediated genomic plasticity and diversity among potential effector proteins within the genus Coxiella.</title>
        <authorList>
            <person name="Beare P.A."/>
            <person name="Unsworth N."/>
            <person name="Andoh M."/>
            <person name="Voth D.E."/>
            <person name="Omsland A."/>
            <person name="Gilk S.D."/>
            <person name="Williams K.P."/>
            <person name="Sobral B.W."/>
            <person name="Kupko J.J.III."/>
            <person name="Porcella S.F."/>
            <person name="Samuel J.E."/>
            <person name="Heinzen R.A."/>
        </authorList>
    </citation>
    <scope>NUCLEOTIDE SEQUENCE [LARGE SCALE GENOMIC DNA]</scope>
    <source>
        <strain evidence="2">RSA 493 / Nine Mile phase I</strain>
    </source>
</reference>
<dbReference type="HOGENOM" id="CLU_2786877_0_0_6"/>
<dbReference type="Proteomes" id="UP000002671">
    <property type="component" value="Chromosome"/>
</dbReference>
<name>B5QS76_COXBU</name>
<organism evidence="1 2">
    <name type="scientific">Coxiella burnetii (strain RSA 493 / Nine Mile phase I)</name>
    <dbReference type="NCBI Taxonomy" id="227377"/>
    <lineage>
        <taxon>Bacteria</taxon>
        <taxon>Pseudomonadati</taxon>
        <taxon>Pseudomonadota</taxon>
        <taxon>Gammaproteobacteria</taxon>
        <taxon>Legionellales</taxon>
        <taxon>Coxiellaceae</taxon>
        <taxon>Coxiella</taxon>
    </lineage>
</organism>
<dbReference type="GeneID" id="7065950"/>
<dbReference type="AlphaFoldDB" id="B5QS76"/>
<keyword evidence="2" id="KW-1185">Reference proteome</keyword>
<dbReference type="RefSeq" id="WP_010957379.1">
    <property type="nucleotide sequence ID" value="NC_002971.4"/>
</dbReference>
<proteinExistence type="predicted"/>
<dbReference type="KEGG" id="cbu:CBU_0098b"/>
<protein>
    <submittedName>
        <fullName evidence="1">Uncharacterized protein</fullName>
    </submittedName>
</protein>
<dbReference type="RefSeq" id="YP_002332948.1">
    <property type="nucleotide sequence ID" value="NC_002971.4"/>
</dbReference>
<evidence type="ECO:0000313" key="1">
    <source>
        <dbReference type="EMBL" id="ACI15239.1"/>
    </source>
</evidence>
<sequence>MERSEIQDFKGWNLKLVFLKAQIPSFQHEAGLQIPRMVISLPWKIKSGFIFTREGYKIDSPSILRECQ</sequence>
<reference evidence="1 2" key="1">
    <citation type="journal article" date="2003" name="Proc. Natl. Acad. Sci. U.S.A.">
        <title>Complete genome sequence of the Q-fever pathogen, Coxiella burnetii.</title>
        <authorList>
            <person name="Seshadri R."/>
            <person name="Paulsen I.T."/>
            <person name="Eisen J.A."/>
            <person name="Read T.D."/>
            <person name="Nelson K.E."/>
            <person name="Nelson W.C."/>
            <person name="Ward N.L."/>
            <person name="Tettelin H."/>
            <person name="Davidsen T.M."/>
            <person name="Beanan M.J."/>
            <person name="Deboy R.T."/>
            <person name="Daugherty S.C."/>
            <person name="Brinkac L.M."/>
            <person name="Madupu R."/>
            <person name="Dodson R.J."/>
            <person name="Khouri H.M."/>
            <person name="Lee K.H."/>
            <person name="Carty H.A."/>
            <person name="Scanlan D."/>
            <person name="Heinzen R.A."/>
            <person name="Thompson H.A."/>
            <person name="Samuel J.E."/>
            <person name="Fraser C.M."/>
            <person name="Heidelberg J.F."/>
        </authorList>
    </citation>
    <scope>NUCLEOTIDE SEQUENCE [LARGE SCALE GENOMIC DNA]</scope>
    <source>
        <strain evidence="2">RSA 493 / Nine Mile phase I</strain>
    </source>
</reference>
<accession>B5QS76</accession>
<dbReference type="EnsemblBacteria" id="ACI15239">
    <property type="protein sequence ID" value="ACI15239"/>
    <property type="gene ID" value="CBU_0098b"/>
</dbReference>
<gene>
    <name evidence="1" type="ORF">CBU_0098b</name>
</gene>